<comment type="caution">
    <text evidence="3">The sequence shown here is derived from an EMBL/GenBank/DDBJ whole genome shotgun (WGS) entry which is preliminary data.</text>
</comment>
<dbReference type="AlphaFoldDB" id="A0ABD2NKY9"/>
<dbReference type="Proteomes" id="UP001516400">
    <property type="component" value="Unassembled WGS sequence"/>
</dbReference>
<sequence length="184" mass="21289">MDDPRRKLFESEMTEEGGEKVEGMGDAQLKVQGLNENFFYNSMLARALLQILPFRDRRSVRLWLDKLADMDNNDEEVTLRHEYMWFLLLMLETKQIREPFDRFPPKDLVPLKDAVPRNIYEDVLLWNDQTSFSAEACKDPNAESIEAGGPPAKTSSPAKFLASQPWPRNGVICYLAAFSDRDIW</sequence>
<dbReference type="InterPro" id="IPR027831">
    <property type="entry name" value="DUF4485"/>
</dbReference>
<protein>
    <recommendedName>
        <fullName evidence="2">DUF4485 domain-containing protein</fullName>
    </recommendedName>
</protein>
<evidence type="ECO:0000256" key="1">
    <source>
        <dbReference type="SAM" id="MobiDB-lite"/>
    </source>
</evidence>
<feature type="region of interest" description="Disordered" evidence="1">
    <location>
        <begin position="140"/>
        <end position="159"/>
    </location>
</feature>
<proteinExistence type="predicted"/>
<accession>A0ABD2NKY9</accession>
<feature type="domain" description="DUF4485" evidence="2">
    <location>
        <begin position="34"/>
        <end position="112"/>
    </location>
</feature>
<name>A0ABD2NKY9_9CUCU</name>
<evidence type="ECO:0000313" key="4">
    <source>
        <dbReference type="Proteomes" id="UP001516400"/>
    </source>
</evidence>
<dbReference type="Pfam" id="PF14846">
    <property type="entry name" value="DUF4485"/>
    <property type="match status" value="1"/>
</dbReference>
<evidence type="ECO:0000313" key="3">
    <source>
        <dbReference type="EMBL" id="KAL3279264.1"/>
    </source>
</evidence>
<gene>
    <name evidence="3" type="ORF">HHI36_016776</name>
</gene>
<organism evidence="3 4">
    <name type="scientific">Cryptolaemus montrouzieri</name>
    <dbReference type="NCBI Taxonomy" id="559131"/>
    <lineage>
        <taxon>Eukaryota</taxon>
        <taxon>Metazoa</taxon>
        <taxon>Ecdysozoa</taxon>
        <taxon>Arthropoda</taxon>
        <taxon>Hexapoda</taxon>
        <taxon>Insecta</taxon>
        <taxon>Pterygota</taxon>
        <taxon>Neoptera</taxon>
        <taxon>Endopterygota</taxon>
        <taxon>Coleoptera</taxon>
        <taxon>Polyphaga</taxon>
        <taxon>Cucujiformia</taxon>
        <taxon>Coccinelloidea</taxon>
        <taxon>Coccinellidae</taxon>
        <taxon>Scymninae</taxon>
        <taxon>Scymnini</taxon>
        <taxon>Cryptolaemus</taxon>
    </lineage>
</organism>
<evidence type="ECO:0000259" key="2">
    <source>
        <dbReference type="Pfam" id="PF14846"/>
    </source>
</evidence>
<dbReference type="EMBL" id="JABFTP020000124">
    <property type="protein sequence ID" value="KAL3279264.1"/>
    <property type="molecule type" value="Genomic_DNA"/>
</dbReference>
<reference evidence="3 4" key="1">
    <citation type="journal article" date="2021" name="BMC Biol.">
        <title>Horizontally acquired antibacterial genes associated with adaptive radiation of ladybird beetles.</title>
        <authorList>
            <person name="Li H.S."/>
            <person name="Tang X.F."/>
            <person name="Huang Y.H."/>
            <person name="Xu Z.Y."/>
            <person name="Chen M.L."/>
            <person name="Du X.Y."/>
            <person name="Qiu B.Y."/>
            <person name="Chen P.T."/>
            <person name="Zhang W."/>
            <person name="Slipinski A."/>
            <person name="Escalona H.E."/>
            <person name="Waterhouse R.M."/>
            <person name="Zwick A."/>
            <person name="Pang H."/>
        </authorList>
    </citation>
    <scope>NUCLEOTIDE SEQUENCE [LARGE SCALE GENOMIC DNA]</scope>
    <source>
        <strain evidence="3">SYSU2018</strain>
    </source>
</reference>
<keyword evidence="4" id="KW-1185">Reference proteome</keyword>